<protein>
    <submittedName>
        <fullName evidence="1">Zinc finger MYM-type protein 1</fullName>
    </submittedName>
</protein>
<gene>
    <name evidence="1" type="primary">ZMYM1</name>
    <name evidence="1" type="ORF">TNIN_415751</name>
</gene>
<name>A0A8X7BVA0_9ARAC</name>
<reference evidence="1" key="1">
    <citation type="submission" date="2020-08" db="EMBL/GenBank/DDBJ databases">
        <title>Multicomponent nature underlies the extraordinary mechanical properties of spider dragline silk.</title>
        <authorList>
            <person name="Kono N."/>
            <person name="Nakamura H."/>
            <person name="Mori M."/>
            <person name="Yoshida Y."/>
            <person name="Ohtoshi R."/>
            <person name="Malay A.D."/>
            <person name="Moran D.A.P."/>
            <person name="Tomita M."/>
            <person name="Numata K."/>
            <person name="Arakawa K."/>
        </authorList>
    </citation>
    <scope>NUCLEOTIDE SEQUENCE</scope>
</reference>
<proteinExistence type="predicted"/>
<accession>A0A8X7BVA0</accession>
<sequence>MQHKEWKSTNTAQRIRNGYRRLFIEDVRIIELTVLWEVNLVKNKLDQSSAESSVSKQISLIAWNSVSCSRIARYGNKDQRKPSYLSSAICEEITEIMRNKIQGNIIKHIQEVKYISLSVDTTLDIFHTDQLTVVLRYERVSDGEVEERFLTFIPIKSYTGEVLASTVLTFLKNTAPI</sequence>
<dbReference type="Proteomes" id="UP000886998">
    <property type="component" value="Unassembled WGS sequence"/>
</dbReference>
<dbReference type="PANTHER" id="PTHR45749">
    <property type="match status" value="1"/>
</dbReference>
<dbReference type="EMBL" id="BMAV01004230">
    <property type="protein sequence ID" value="GFY44418.1"/>
    <property type="molecule type" value="Genomic_DNA"/>
</dbReference>
<dbReference type="AlphaFoldDB" id="A0A8X7BVA0"/>
<comment type="caution">
    <text evidence="1">The sequence shown here is derived from an EMBL/GenBank/DDBJ whole genome shotgun (WGS) entry which is preliminary data.</text>
</comment>
<dbReference type="OrthoDB" id="10063284at2759"/>
<evidence type="ECO:0000313" key="2">
    <source>
        <dbReference type="Proteomes" id="UP000886998"/>
    </source>
</evidence>
<organism evidence="1 2">
    <name type="scientific">Trichonephila inaurata madagascariensis</name>
    <dbReference type="NCBI Taxonomy" id="2747483"/>
    <lineage>
        <taxon>Eukaryota</taxon>
        <taxon>Metazoa</taxon>
        <taxon>Ecdysozoa</taxon>
        <taxon>Arthropoda</taxon>
        <taxon>Chelicerata</taxon>
        <taxon>Arachnida</taxon>
        <taxon>Araneae</taxon>
        <taxon>Araneomorphae</taxon>
        <taxon>Entelegynae</taxon>
        <taxon>Araneoidea</taxon>
        <taxon>Nephilidae</taxon>
        <taxon>Trichonephila</taxon>
        <taxon>Trichonephila inaurata</taxon>
    </lineage>
</organism>
<keyword evidence="2" id="KW-1185">Reference proteome</keyword>
<dbReference type="PANTHER" id="PTHR45749:SF23">
    <property type="entry name" value="ZINC FINGER MYM-TYPE PROTEIN 1-LIKE"/>
    <property type="match status" value="1"/>
</dbReference>
<evidence type="ECO:0000313" key="1">
    <source>
        <dbReference type="EMBL" id="GFY44418.1"/>
    </source>
</evidence>